<accession>A0A453J0S1</accession>
<protein>
    <submittedName>
        <fullName evidence="1">Uncharacterized protein</fullName>
    </submittedName>
</protein>
<evidence type="ECO:0000313" key="2">
    <source>
        <dbReference type="Proteomes" id="UP000015105"/>
    </source>
</evidence>
<dbReference type="AlphaFoldDB" id="A0A453J0S1"/>
<proteinExistence type="predicted"/>
<reference evidence="1" key="4">
    <citation type="submission" date="2019-03" db="UniProtKB">
        <authorList>
            <consortium name="EnsemblPlants"/>
        </authorList>
    </citation>
    <scope>IDENTIFICATION</scope>
</reference>
<reference evidence="2" key="2">
    <citation type="journal article" date="2017" name="Nat. Plants">
        <title>The Aegilops tauschii genome reveals multiple impacts of transposons.</title>
        <authorList>
            <person name="Zhao G."/>
            <person name="Zou C."/>
            <person name="Li K."/>
            <person name="Wang K."/>
            <person name="Li T."/>
            <person name="Gao L."/>
            <person name="Zhang X."/>
            <person name="Wang H."/>
            <person name="Yang Z."/>
            <person name="Liu X."/>
            <person name="Jiang W."/>
            <person name="Mao L."/>
            <person name="Kong X."/>
            <person name="Jiao Y."/>
            <person name="Jia J."/>
        </authorList>
    </citation>
    <scope>NUCLEOTIDE SEQUENCE [LARGE SCALE GENOMIC DNA]</scope>
    <source>
        <strain evidence="2">cv. AL8/78</strain>
    </source>
</reference>
<reference evidence="1" key="3">
    <citation type="journal article" date="2017" name="Nature">
        <title>Genome sequence of the progenitor of the wheat D genome Aegilops tauschii.</title>
        <authorList>
            <person name="Luo M.C."/>
            <person name="Gu Y.Q."/>
            <person name="Puiu D."/>
            <person name="Wang H."/>
            <person name="Twardziok S.O."/>
            <person name="Deal K.R."/>
            <person name="Huo N."/>
            <person name="Zhu T."/>
            <person name="Wang L."/>
            <person name="Wang Y."/>
            <person name="McGuire P.E."/>
            <person name="Liu S."/>
            <person name="Long H."/>
            <person name="Ramasamy R.K."/>
            <person name="Rodriguez J.C."/>
            <person name="Van S.L."/>
            <person name="Yuan L."/>
            <person name="Wang Z."/>
            <person name="Xia Z."/>
            <person name="Xiao L."/>
            <person name="Anderson O.D."/>
            <person name="Ouyang S."/>
            <person name="Liang Y."/>
            <person name="Zimin A.V."/>
            <person name="Pertea G."/>
            <person name="Qi P."/>
            <person name="Bennetzen J.L."/>
            <person name="Dai X."/>
            <person name="Dawson M.W."/>
            <person name="Muller H.G."/>
            <person name="Kugler K."/>
            <person name="Rivarola-Duarte L."/>
            <person name="Spannagl M."/>
            <person name="Mayer K.F.X."/>
            <person name="Lu F.H."/>
            <person name="Bevan M.W."/>
            <person name="Leroy P."/>
            <person name="Li P."/>
            <person name="You F.M."/>
            <person name="Sun Q."/>
            <person name="Liu Z."/>
            <person name="Lyons E."/>
            <person name="Wicker T."/>
            <person name="Salzberg S.L."/>
            <person name="Devos K.M."/>
            <person name="Dvorak J."/>
        </authorList>
    </citation>
    <scope>NUCLEOTIDE SEQUENCE [LARGE SCALE GENOMIC DNA]</scope>
    <source>
        <strain evidence="1">cv. AL8/78</strain>
    </source>
</reference>
<keyword evidence="2" id="KW-1185">Reference proteome</keyword>
<name>A0A453J0S1_AEGTS</name>
<reference evidence="2" key="1">
    <citation type="journal article" date="2014" name="Science">
        <title>Ancient hybridizations among the ancestral genomes of bread wheat.</title>
        <authorList>
            <consortium name="International Wheat Genome Sequencing Consortium,"/>
            <person name="Marcussen T."/>
            <person name="Sandve S.R."/>
            <person name="Heier L."/>
            <person name="Spannagl M."/>
            <person name="Pfeifer M."/>
            <person name="Jakobsen K.S."/>
            <person name="Wulff B.B."/>
            <person name="Steuernagel B."/>
            <person name="Mayer K.F."/>
            <person name="Olsen O.A."/>
        </authorList>
    </citation>
    <scope>NUCLEOTIDE SEQUENCE [LARGE SCALE GENOMIC DNA]</scope>
    <source>
        <strain evidence="2">cv. AL8/78</strain>
    </source>
</reference>
<dbReference type="Gramene" id="AET4Gv20758100.1">
    <property type="protein sequence ID" value="AET4Gv20758100.1"/>
    <property type="gene ID" value="AET4Gv20758100"/>
</dbReference>
<organism evidence="1 2">
    <name type="scientific">Aegilops tauschii subsp. strangulata</name>
    <name type="common">Goatgrass</name>
    <dbReference type="NCBI Taxonomy" id="200361"/>
    <lineage>
        <taxon>Eukaryota</taxon>
        <taxon>Viridiplantae</taxon>
        <taxon>Streptophyta</taxon>
        <taxon>Embryophyta</taxon>
        <taxon>Tracheophyta</taxon>
        <taxon>Spermatophyta</taxon>
        <taxon>Magnoliopsida</taxon>
        <taxon>Liliopsida</taxon>
        <taxon>Poales</taxon>
        <taxon>Poaceae</taxon>
        <taxon>BOP clade</taxon>
        <taxon>Pooideae</taxon>
        <taxon>Triticodae</taxon>
        <taxon>Triticeae</taxon>
        <taxon>Triticinae</taxon>
        <taxon>Aegilops</taxon>
    </lineage>
</organism>
<dbReference type="Proteomes" id="UP000015105">
    <property type="component" value="Chromosome 4D"/>
</dbReference>
<sequence length="195" mass="21232">MSTLLQVDTWLEIAKKLMPDGRIMVNCGAGDAAVSLAADADVSSWVQNPTIKALCSAFPGQVRIFFFFYQTTEPVYFRLLVLNDVMLMIRPYYVAAKLEEAFGEGERKLRRVDGSPSGPGGVVSLGSERVEPESETMGALQARVRIDPCKFSSGCALLASTTLHVSFLHGPFLVSRSFSQSAGAAPWSTLDYSMH</sequence>
<reference evidence="1" key="5">
    <citation type="journal article" date="2021" name="G3 (Bethesda)">
        <title>Aegilops tauschii genome assembly Aet v5.0 features greater sequence contiguity and improved annotation.</title>
        <authorList>
            <person name="Wang L."/>
            <person name="Zhu T."/>
            <person name="Rodriguez J.C."/>
            <person name="Deal K.R."/>
            <person name="Dubcovsky J."/>
            <person name="McGuire P.E."/>
            <person name="Lux T."/>
            <person name="Spannagl M."/>
            <person name="Mayer K.F.X."/>
            <person name="Baldrich P."/>
            <person name="Meyers B.C."/>
            <person name="Huo N."/>
            <person name="Gu Y.Q."/>
            <person name="Zhou H."/>
            <person name="Devos K.M."/>
            <person name="Bennetzen J.L."/>
            <person name="Unver T."/>
            <person name="Budak H."/>
            <person name="Gulick P.J."/>
            <person name="Galiba G."/>
            <person name="Kalapos B."/>
            <person name="Nelson D.R."/>
            <person name="Li P."/>
            <person name="You F.M."/>
            <person name="Luo M.C."/>
            <person name="Dvorak J."/>
        </authorList>
    </citation>
    <scope>NUCLEOTIDE SEQUENCE [LARGE SCALE GENOMIC DNA]</scope>
    <source>
        <strain evidence="1">cv. AL8/78</strain>
    </source>
</reference>
<evidence type="ECO:0000313" key="1">
    <source>
        <dbReference type="EnsemblPlants" id="AET4Gv20758100.1"/>
    </source>
</evidence>
<dbReference type="EnsemblPlants" id="AET4Gv20758100.1">
    <property type="protein sequence ID" value="AET4Gv20758100.1"/>
    <property type="gene ID" value="AET4Gv20758100"/>
</dbReference>